<feature type="non-terminal residue" evidence="1">
    <location>
        <position position="1"/>
    </location>
</feature>
<dbReference type="EMBL" id="SDKM01000162">
    <property type="protein sequence ID" value="RYP79422.1"/>
    <property type="molecule type" value="Genomic_DNA"/>
</dbReference>
<protein>
    <submittedName>
        <fullName evidence="1">MBL fold metallo-hydrolase</fullName>
    </submittedName>
</protein>
<comment type="caution">
    <text evidence="1">The sequence shown here is derived from an EMBL/GenBank/DDBJ whole genome shotgun (WGS) entry which is preliminary data.</text>
</comment>
<dbReference type="SUPFAM" id="SSF56281">
    <property type="entry name" value="Metallo-hydrolase/oxidoreductase"/>
    <property type="match status" value="1"/>
</dbReference>
<proteinExistence type="predicted"/>
<keyword evidence="2" id="KW-1185">Reference proteome</keyword>
<sequence>RLPDETWFYPGHGNDSTIGAERPHLAEWRARGW</sequence>
<evidence type="ECO:0000313" key="1">
    <source>
        <dbReference type="EMBL" id="RYP79422.1"/>
    </source>
</evidence>
<keyword evidence="1" id="KW-0378">Hydrolase</keyword>
<dbReference type="AlphaFoldDB" id="A0A4Q4YWJ2"/>
<organism evidence="1 2">
    <name type="scientific">Nocardioides guangzhouensis</name>
    <dbReference type="NCBI Taxonomy" id="2497878"/>
    <lineage>
        <taxon>Bacteria</taxon>
        <taxon>Bacillati</taxon>
        <taxon>Actinomycetota</taxon>
        <taxon>Actinomycetes</taxon>
        <taxon>Propionibacteriales</taxon>
        <taxon>Nocardioidaceae</taxon>
        <taxon>Nocardioides</taxon>
    </lineage>
</organism>
<accession>A0A4Q4YWJ2</accession>
<evidence type="ECO:0000313" key="2">
    <source>
        <dbReference type="Proteomes" id="UP000295198"/>
    </source>
</evidence>
<name>A0A4Q4YWJ2_9ACTN</name>
<reference evidence="1 2" key="1">
    <citation type="submission" date="2019-01" db="EMBL/GenBank/DDBJ databases">
        <title>Nocardioides guangzhouensis sp. nov., an actinobacterium isolated from soil.</title>
        <authorList>
            <person name="Fu Y."/>
            <person name="Cai Y."/>
            <person name="Lin Z."/>
            <person name="Chen P."/>
        </authorList>
    </citation>
    <scope>NUCLEOTIDE SEQUENCE [LARGE SCALE GENOMIC DNA]</scope>
    <source>
        <strain evidence="1 2">130</strain>
    </source>
</reference>
<dbReference type="GO" id="GO:0016787">
    <property type="term" value="F:hydrolase activity"/>
    <property type="evidence" value="ECO:0007669"/>
    <property type="project" value="UniProtKB-KW"/>
</dbReference>
<dbReference type="Proteomes" id="UP000295198">
    <property type="component" value="Unassembled WGS sequence"/>
</dbReference>
<gene>
    <name evidence="1" type="ORF">EKO23_24950</name>
</gene>
<dbReference type="InterPro" id="IPR036866">
    <property type="entry name" value="RibonucZ/Hydroxyglut_hydro"/>
</dbReference>